<name>A0A166X9A7_9AGAM</name>
<feature type="compositionally biased region" description="Basic residues" evidence="1">
    <location>
        <begin position="115"/>
        <end position="125"/>
    </location>
</feature>
<gene>
    <name evidence="2" type="ORF">FIBSPDRAFT_942661</name>
</gene>
<dbReference type="AlphaFoldDB" id="A0A166X9A7"/>
<dbReference type="EMBL" id="KV417480">
    <property type="protein sequence ID" value="KZP34550.1"/>
    <property type="molecule type" value="Genomic_DNA"/>
</dbReference>
<feature type="region of interest" description="Disordered" evidence="1">
    <location>
        <begin position="1"/>
        <end position="149"/>
    </location>
</feature>
<organism evidence="2 3">
    <name type="scientific">Athelia psychrophila</name>
    <dbReference type="NCBI Taxonomy" id="1759441"/>
    <lineage>
        <taxon>Eukaryota</taxon>
        <taxon>Fungi</taxon>
        <taxon>Dikarya</taxon>
        <taxon>Basidiomycota</taxon>
        <taxon>Agaricomycotina</taxon>
        <taxon>Agaricomycetes</taxon>
        <taxon>Agaricomycetidae</taxon>
        <taxon>Atheliales</taxon>
        <taxon>Atheliaceae</taxon>
        <taxon>Athelia</taxon>
    </lineage>
</organism>
<evidence type="ECO:0000256" key="1">
    <source>
        <dbReference type="SAM" id="MobiDB-lite"/>
    </source>
</evidence>
<keyword evidence="3" id="KW-1185">Reference proteome</keyword>
<feature type="compositionally biased region" description="Polar residues" evidence="1">
    <location>
        <begin position="22"/>
        <end position="33"/>
    </location>
</feature>
<dbReference type="Proteomes" id="UP000076532">
    <property type="component" value="Unassembled WGS sequence"/>
</dbReference>
<protein>
    <submittedName>
        <fullName evidence="2">Uncharacterized protein</fullName>
    </submittedName>
</protein>
<evidence type="ECO:0000313" key="3">
    <source>
        <dbReference type="Proteomes" id="UP000076532"/>
    </source>
</evidence>
<feature type="compositionally biased region" description="Basic residues" evidence="1">
    <location>
        <begin position="140"/>
        <end position="149"/>
    </location>
</feature>
<sequence length="149" mass="15897">MFNLIGCSPRTTNPIRGRALTVTRNWHTSSGTESYKGCPKPGPSKPGSTAQVGNTDRELTAQPTTLDRGPSPPADHSAAKTVNAPETPAAPQKKPRAGPARKLAEEENETDGVIKKKPRAGHVHKLVPEESESDTGLTPRPKKRKGHAN</sequence>
<evidence type="ECO:0000313" key="2">
    <source>
        <dbReference type="EMBL" id="KZP34550.1"/>
    </source>
</evidence>
<accession>A0A166X9A7</accession>
<reference evidence="2 3" key="1">
    <citation type="journal article" date="2016" name="Mol. Biol. Evol.">
        <title>Comparative Genomics of Early-Diverging Mushroom-Forming Fungi Provides Insights into the Origins of Lignocellulose Decay Capabilities.</title>
        <authorList>
            <person name="Nagy L.G."/>
            <person name="Riley R."/>
            <person name="Tritt A."/>
            <person name="Adam C."/>
            <person name="Daum C."/>
            <person name="Floudas D."/>
            <person name="Sun H."/>
            <person name="Yadav J.S."/>
            <person name="Pangilinan J."/>
            <person name="Larsson K.H."/>
            <person name="Matsuura K."/>
            <person name="Barry K."/>
            <person name="Labutti K."/>
            <person name="Kuo R."/>
            <person name="Ohm R.A."/>
            <person name="Bhattacharya S.S."/>
            <person name="Shirouzu T."/>
            <person name="Yoshinaga Y."/>
            <person name="Martin F.M."/>
            <person name="Grigoriev I.V."/>
            <person name="Hibbett D.S."/>
        </authorList>
    </citation>
    <scope>NUCLEOTIDE SEQUENCE [LARGE SCALE GENOMIC DNA]</scope>
    <source>
        <strain evidence="2 3">CBS 109695</strain>
    </source>
</reference>
<proteinExistence type="predicted"/>